<feature type="binding site" evidence="16 18">
    <location>
        <position position="364"/>
    </location>
    <ligand>
        <name>Zn(2+)</name>
        <dbReference type="ChEBI" id="CHEBI:29105"/>
        <note>catalytic</note>
    </ligand>
</feature>
<evidence type="ECO:0000256" key="11">
    <source>
        <dbReference type="ARBA" id="ARBA00023049"/>
    </source>
</evidence>
<dbReference type="InterPro" id="IPR041645">
    <property type="entry name" value="ADAMTS_CR_2"/>
</dbReference>
<feature type="disulfide bond" evidence="17">
    <location>
        <begin position="452"/>
        <end position="474"/>
    </location>
</feature>
<feature type="binding site" evidence="16 18">
    <location>
        <position position="358"/>
    </location>
    <ligand>
        <name>Zn(2+)</name>
        <dbReference type="ChEBI" id="CHEBI:29105"/>
        <note>catalytic</note>
    </ligand>
</feature>
<feature type="chain" id="PRO_5018657204" evidence="19">
    <location>
        <begin position="22"/>
        <end position="947"/>
    </location>
</feature>
<feature type="disulfide bond" evidence="17">
    <location>
        <begin position="487"/>
        <end position="498"/>
    </location>
</feature>
<evidence type="ECO:0000256" key="16">
    <source>
        <dbReference type="PIRSR" id="PIRSR613273-2"/>
    </source>
</evidence>
<feature type="binding site" evidence="16">
    <location>
        <position position="214"/>
    </location>
    <ligand>
        <name>Ca(2+)</name>
        <dbReference type="ChEBI" id="CHEBI:29108"/>
        <label>2</label>
    </ligand>
</feature>
<dbReference type="CDD" id="cd04273">
    <property type="entry name" value="ZnMc_ADAMTS_like"/>
    <property type="match status" value="1"/>
</dbReference>
<dbReference type="GO" id="GO:0031012">
    <property type="term" value="C:extracellular matrix"/>
    <property type="evidence" value="ECO:0007669"/>
    <property type="project" value="TreeGrafter"/>
</dbReference>
<organism evidence="21 22">
    <name type="scientific">Labrus bergylta</name>
    <name type="common">ballan wrasse</name>
    <dbReference type="NCBI Taxonomy" id="56723"/>
    <lineage>
        <taxon>Eukaryota</taxon>
        <taxon>Metazoa</taxon>
        <taxon>Chordata</taxon>
        <taxon>Craniata</taxon>
        <taxon>Vertebrata</taxon>
        <taxon>Euteleostomi</taxon>
        <taxon>Actinopterygii</taxon>
        <taxon>Neopterygii</taxon>
        <taxon>Teleostei</taxon>
        <taxon>Neoteleostei</taxon>
        <taxon>Acanthomorphata</taxon>
        <taxon>Eupercaria</taxon>
        <taxon>Labriformes</taxon>
        <taxon>Labridae</taxon>
        <taxon>Labrus</taxon>
    </lineage>
</organism>
<dbReference type="PROSITE" id="PS50215">
    <property type="entry name" value="ADAM_MEPRO"/>
    <property type="match status" value="1"/>
</dbReference>
<dbReference type="PROSITE" id="PS50092">
    <property type="entry name" value="TSP1"/>
    <property type="match status" value="3"/>
</dbReference>
<dbReference type="Pfam" id="PF19030">
    <property type="entry name" value="TSP1_ADAMTS"/>
    <property type="match status" value="2"/>
</dbReference>
<dbReference type="GO" id="GO:0008270">
    <property type="term" value="F:zinc ion binding"/>
    <property type="evidence" value="ECO:0007669"/>
    <property type="project" value="InterPro"/>
</dbReference>
<feature type="disulfide bond" evidence="17">
    <location>
        <begin position="441"/>
        <end position="464"/>
    </location>
</feature>
<dbReference type="PANTHER" id="PTHR13723:SF39">
    <property type="entry name" value="A DISINTEGRIN AND METALLOPROTEINASE WITH THROMBOSPONDIN MOTIFS 15"/>
    <property type="match status" value="1"/>
</dbReference>
<keyword evidence="13 17" id="KW-1015">Disulfide bond</keyword>
<dbReference type="FunFam" id="3.40.390.10:FF:000001">
    <property type="entry name" value="A disintegrin and metalloproteinase with thrombospondin motifs 1"/>
    <property type="match status" value="1"/>
</dbReference>
<dbReference type="Gene3D" id="2.20.100.10">
    <property type="entry name" value="Thrombospondin type-1 (TSP1) repeat"/>
    <property type="match status" value="3"/>
</dbReference>
<keyword evidence="3" id="KW-0272">Extracellular matrix</keyword>
<feature type="disulfide bond" evidence="17">
    <location>
        <begin position="521"/>
        <end position="558"/>
    </location>
</feature>
<evidence type="ECO:0000256" key="15">
    <source>
        <dbReference type="PIRSR" id="PIRSR613273-1"/>
    </source>
</evidence>
<dbReference type="InterPro" id="IPR002870">
    <property type="entry name" value="Peptidase_M12B_N"/>
</dbReference>
<accession>A0A3Q3NFU5</accession>
<dbReference type="Pfam" id="PF01421">
    <property type="entry name" value="Reprolysin"/>
    <property type="match status" value="1"/>
</dbReference>
<dbReference type="InterPro" id="IPR050439">
    <property type="entry name" value="ADAMTS_ADAMTS-like"/>
</dbReference>
<evidence type="ECO:0000259" key="20">
    <source>
        <dbReference type="PROSITE" id="PS50215"/>
    </source>
</evidence>
<comment type="cofactor">
    <cofactor evidence="16">
        <name>Zn(2+)</name>
        <dbReference type="ChEBI" id="CHEBI:29105"/>
    </cofactor>
    <text evidence="16">Binds 1 zinc ion per subunit.</text>
</comment>
<comment type="caution">
    <text evidence="18">Lacks conserved residue(s) required for the propagation of feature annotation.</text>
</comment>
<dbReference type="Pfam" id="PF00090">
    <property type="entry name" value="TSP_1"/>
    <property type="match status" value="1"/>
</dbReference>
<feature type="disulfide bond" evidence="17">
    <location>
        <begin position="459"/>
        <end position="493"/>
    </location>
</feature>
<keyword evidence="2" id="KW-0964">Secreted</keyword>
<feature type="disulfide bond" evidence="17">
    <location>
        <begin position="525"/>
        <end position="563"/>
    </location>
</feature>
<dbReference type="Gene3D" id="2.60.120.830">
    <property type="match status" value="1"/>
</dbReference>
<evidence type="ECO:0000256" key="13">
    <source>
        <dbReference type="ARBA" id="ARBA00023157"/>
    </source>
</evidence>
<dbReference type="SMART" id="SM00608">
    <property type="entry name" value="ACR"/>
    <property type="match status" value="1"/>
</dbReference>
<dbReference type="FunFam" id="2.60.120.830:FF:000001">
    <property type="entry name" value="A disintegrin and metalloproteinase with thrombospondin motifs 1"/>
    <property type="match status" value="1"/>
</dbReference>
<feature type="active site" evidence="15 18">
    <location>
        <position position="355"/>
    </location>
</feature>
<evidence type="ECO:0000256" key="12">
    <source>
        <dbReference type="ARBA" id="ARBA00023145"/>
    </source>
</evidence>
<dbReference type="PRINTS" id="PR01857">
    <property type="entry name" value="ADAMTSFAMILY"/>
</dbReference>
<dbReference type="SUPFAM" id="SSF82895">
    <property type="entry name" value="TSP-1 type 1 repeat"/>
    <property type="match status" value="3"/>
</dbReference>
<evidence type="ECO:0000256" key="18">
    <source>
        <dbReference type="PROSITE-ProRule" id="PRU00276"/>
    </source>
</evidence>
<keyword evidence="7 19" id="KW-0732">Signal</keyword>
<evidence type="ECO:0000256" key="2">
    <source>
        <dbReference type="ARBA" id="ARBA00022525"/>
    </source>
</evidence>
<keyword evidence="5" id="KW-0165">Cleavage on pair of basic residues</keyword>
<dbReference type="InterPro" id="IPR045371">
    <property type="entry name" value="ADAMTS_CR_3"/>
</dbReference>
<dbReference type="STRING" id="56723.ENSLBEP00000033240"/>
<dbReference type="Pfam" id="PF05986">
    <property type="entry name" value="ADAMTS_spacer1"/>
    <property type="match status" value="1"/>
</dbReference>
<evidence type="ECO:0000256" key="5">
    <source>
        <dbReference type="ARBA" id="ARBA00022685"/>
    </source>
</evidence>
<evidence type="ECO:0000256" key="1">
    <source>
        <dbReference type="ARBA" id="ARBA00004498"/>
    </source>
</evidence>
<feature type="disulfide bond" evidence="17">
    <location>
        <begin position="286"/>
        <end position="338"/>
    </location>
</feature>
<feature type="signal peptide" evidence="19">
    <location>
        <begin position="1"/>
        <end position="21"/>
    </location>
</feature>
<keyword evidence="10 16" id="KW-0862">Zinc</keyword>
<dbReference type="PANTHER" id="PTHR13723">
    <property type="entry name" value="ADAMTS A DISINTEGRIN AND METALLOPROTEASE WITH THROMBOSPONDIN MOTIFS PROTEASE"/>
    <property type="match status" value="1"/>
</dbReference>
<dbReference type="Ensembl" id="ENSLBET00000034705.1">
    <property type="protein sequence ID" value="ENSLBEP00000033240.1"/>
    <property type="gene ID" value="ENSLBEG00000025045.1"/>
</dbReference>
<keyword evidence="8" id="KW-0677">Repeat</keyword>
<feature type="binding site" evidence="16 18">
    <location>
        <position position="354"/>
    </location>
    <ligand>
        <name>Zn(2+)</name>
        <dbReference type="ChEBI" id="CHEBI:29105"/>
        <note>catalytic</note>
    </ligand>
</feature>
<feature type="disulfide bond" evidence="17">
    <location>
        <begin position="370"/>
        <end position="399"/>
    </location>
</feature>
<dbReference type="GO" id="GO:0030198">
    <property type="term" value="P:extracellular matrix organization"/>
    <property type="evidence" value="ECO:0007669"/>
    <property type="project" value="InterPro"/>
</dbReference>
<reference evidence="21" key="2">
    <citation type="submission" date="2025-09" db="UniProtKB">
        <authorList>
            <consortium name="Ensembl"/>
        </authorList>
    </citation>
    <scope>IDENTIFICATION</scope>
</reference>
<dbReference type="GeneTree" id="ENSGT00940000155801"/>
<dbReference type="Pfam" id="PF19236">
    <property type="entry name" value="ADAMTS_CR_3"/>
    <property type="match status" value="1"/>
</dbReference>
<evidence type="ECO:0000256" key="6">
    <source>
        <dbReference type="ARBA" id="ARBA00022723"/>
    </source>
</evidence>
<evidence type="ECO:0000256" key="9">
    <source>
        <dbReference type="ARBA" id="ARBA00022801"/>
    </source>
</evidence>
<dbReference type="InterPro" id="IPR013277">
    <property type="entry name" value="Pept_M12B_ADAM-TS8"/>
</dbReference>
<dbReference type="SUPFAM" id="SSF55486">
    <property type="entry name" value="Metalloproteases ('zincins'), catalytic domain"/>
    <property type="match status" value="1"/>
</dbReference>
<evidence type="ECO:0000256" key="14">
    <source>
        <dbReference type="ARBA" id="ARBA00023180"/>
    </source>
</evidence>
<keyword evidence="4" id="KW-0645">Protease</keyword>
<dbReference type="Gene3D" id="3.40.1620.60">
    <property type="match status" value="1"/>
</dbReference>
<dbReference type="AlphaFoldDB" id="A0A3Q3NFU5"/>
<dbReference type="Gene3D" id="3.40.390.10">
    <property type="entry name" value="Collagenase (Catalytic Domain)"/>
    <property type="match status" value="1"/>
</dbReference>
<feature type="domain" description="Peptidase M12B" evidence="20">
    <location>
        <begin position="211"/>
        <end position="420"/>
    </location>
</feature>
<dbReference type="InterPro" id="IPR006586">
    <property type="entry name" value="ADAM_Cys-rich"/>
</dbReference>
<dbReference type="Pfam" id="PF17771">
    <property type="entry name" value="ADAMTS_CR_2"/>
    <property type="match status" value="1"/>
</dbReference>
<evidence type="ECO:0000256" key="7">
    <source>
        <dbReference type="ARBA" id="ARBA00022729"/>
    </source>
</evidence>
<dbReference type="FunFam" id="2.20.100.10:FF:000006">
    <property type="entry name" value="A disintegrin and metalloproteinase with thrombospondin motifs 1"/>
    <property type="match status" value="1"/>
</dbReference>
<comment type="subcellular location">
    <subcellularLocation>
        <location evidence="1">Secreted</location>
        <location evidence="1">Extracellular space</location>
        <location evidence="1">Extracellular matrix</location>
    </subcellularLocation>
</comment>
<feature type="binding site" evidence="16">
    <location>
        <position position="297"/>
    </location>
    <ligand>
        <name>Ca(2+)</name>
        <dbReference type="ChEBI" id="CHEBI:29108"/>
        <label>2</label>
    </ligand>
</feature>
<keyword evidence="9" id="KW-0378">Hydrolase</keyword>
<keyword evidence="22" id="KW-1185">Reference proteome</keyword>
<feature type="binding site" evidence="16">
    <location>
        <position position="214"/>
    </location>
    <ligand>
        <name>Ca(2+)</name>
        <dbReference type="ChEBI" id="CHEBI:29108"/>
        <label>1</label>
    </ligand>
</feature>
<dbReference type="InterPro" id="IPR013273">
    <property type="entry name" value="ADAMTS/ADAMTS-like"/>
</dbReference>
<dbReference type="InterPro" id="IPR010294">
    <property type="entry name" value="ADAMTS_spacer1"/>
</dbReference>
<dbReference type="SMART" id="SM00209">
    <property type="entry name" value="TSP1"/>
    <property type="match status" value="3"/>
</dbReference>
<evidence type="ECO:0000256" key="8">
    <source>
        <dbReference type="ARBA" id="ARBA00022737"/>
    </source>
</evidence>
<name>A0A3Q3NFU5_9LABR</name>
<feature type="binding site" evidence="16">
    <location>
        <position position="297"/>
    </location>
    <ligand>
        <name>Ca(2+)</name>
        <dbReference type="ChEBI" id="CHEBI:29108"/>
        <label>1</label>
    </ligand>
</feature>
<protein>
    <submittedName>
        <fullName evidence="21">ADAM metallopeptidase with thrombospondin type 1 motif 15</fullName>
    </submittedName>
</protein>
<keyword evidence="12" id="KW-0865">Zymogen</keyword>
<dbReference type="InterPro" id="IPR024079">
    <property type="entry name" value="MetalloPept_cat_dom_sf"/>
</dbReference>
<feature type="disulfide bond" evidence="17">
    <location>
        <begin position="315"/>
        <end position="320"/>
    </location>
</feature>
<feature type="binding site" description="in inhibited form" evidence="16">
    <location>
        <position position="166"/>
    </location>
    <ligand>
        <name>Zn(2+)</name>
        <dbReference type="ChEBI" id="CHEBI:29105"/>
        <note>catalytic</note>
    </ligand>
</feature>
<evidence type="ECO:0000256" key="19">
    <source>
        <dbReference type="SAM" id="SignalP"/>
    </source>
</evidence>
<proteinExistence type="predicted"/>
<reference evidence="21" key="1">
    <citation type="submission" date="2025-08" db="UniProtKB">
        <authorList>
            <consortium name="Ensembl"/>
        </authorList>
    </citation>
    <scope>IDENTIFICATION</scope>
</reference>
<evidence type="ECO:0000256" key="3">
    <source>
        <dbReference type="ARBA" id="ARBA00022530"/>
    </source>
</evidence>
<evidence type="ECO:0000256" key="10">
    <source>
        <dbReference type="ARBA" id="ARBA00022833"/>
    </source>
</evidence>
<feature type="binding site" evidence="16">
    <location>
        <position position="418"/>
    </location>
    <ligand>
        <name>Ca(2+)</name>
        <dbReference type="ChEBI" id="CHEBI:29108"/>
        <label>2</label>
    </ligand>
</feature>
<feature type="disulfide bond" evidence="17">
    <location>
        <begin position="332"/>
        <end position="415"/>
    </location>
</feature>
<keyword evidence="6 16" id="KW-0479">Metal-binding</keyword>
<dbReference type="InParanoid" id="A0A3Q3NFU5"/>
<dbReference type="InterPro" id="IPR036383">
    <property type="entry name" value="TSP1_rpt_sf"/>
</dbReference>
<evidence type="ECO:0000313" key="21">
    <source>
        <dbReference type="Ensembl" id="ENSLBEP00000033240.1"/>
    </source>
</evidence>
<feature type="binding site" evidence="16">
    <location>
        <position position="418"/>
    </location>
    <ligand>
        <name>Ca(2+)</name>
        <dbReference type="ChEBI" id="CHEBI:29108"/>
        <label>1</label>
    </ligand>
</feature>
<feature type="binding site" evidence="16">
    <location>
        <position position="415"/>
    </location>
    <ligand>
        <name>Ca(2+)</name>
        <dbReference type="ChEBI" id="CHEBI:29108"/>
        <label>1</label>
    </ligand>
</feature>
<dbReference type="GO" id="GO:0006508">
    <property type="term" value="P:proteolysis"/>
    <property type="evidence" value="ECO:0007669"/>
    <property type="project" value="UniProtKB-KW"/>
</dbReference>
<dbReference type="PRINTS" id="PR01861">
    <property type="entry name" value="ADAMTS8"/>
</dbReference>
<keyword evidence="14" id="KW-0325">Glycoprotein</keyword>
<dbReference type="InterPro" id="IPR000884">
    <property type="entry name" value="TSP1_rpt"/>
</dbReference>
<evidence type="ECO:0000256" key="4">
    <source>
        <dbReference type="ARBA" id="ARBA00022670"/>
    </source>
</evidence>
<evidence type="ECO:0000256" key="17">
    <source>
        <dbReference type="PIRSR" id="PIRSR613273-3"/>
    </source>
</evidence>
<keyword evidence="16" id="KW-0106">Calcium</keyword>
<dbReference type="FunFam" id="2.20.100.10:FF:000005">
    <property type="entry name" value="ADAM metallopeptidase with thrombospondin type 1 motif 9"/>
    <property type="match status" value="1"/>
</dbReference>
<feature type="disulfide bond" evidence="17">
    <location>
        <begin position="536"/>
        <end position="548"/>
    </location>
</feature>
<evidence type="ECO:0000313" key="22">
    <source>
        <dbReference type="Proteomes" id="UP000261660"/>
    </source>
</evidence>
<dbReference type="OrthoDB" id="412680at2759"/>
<sequence>MFIRTTFLLYFVVTFLTLARCMESELCYPIRLDTHNHDRRYSDNDVDIIHGKRVLKIKAFAQELVIDLQQDSHFIAPSISNQDAYRISNTDATADLSRCFYSGYVNSDPYSYAALSLCKGLQGAFGFQGWEYFITPVQNDTTSAESAHIIRRRTSNNLKLNSTSRCAVDSDISLQLAQSLEKYKRLRDYSNVTETMLKRMGRAKRFASVPRYVETLVVADESMAKFHGDDLKHYILTLMSVAAKLYKHPSILNSISITVVKIVIISEEDKGPKVSGNAAMTLRNFCTWQKKMNKNNDKHPDYWDTAILFTRQDLCGASTCDTLGMADVGTMCDPKRSCSVIEDDGLPSAFTTAHELGHVFNMPHDNVKACEDVFGKLQDNHMMSPTLIQINRTNPWSPCSAAIITEFLDSGHGECLLDQPQKPLVLPDILPGTSYNVDRQCELAFGEGSKPCPFMQPPCSRLWCTGKSNGHLVCMTRHFPWADGTHCGDGQVCDRGICSSKQAKNVKVDGRWGKWGPFGSCSRTCGGGVQLSKRECNNPIPSYGGKYCQGVRVKYRSCNLNHCPDAGKTYREEQCENSGRNFNSNRIAPSVVWVPKYSGVSTNDRCKLICRANGTGYFYVLLPKVVDGTPCSPDSTGVCVQGKCIKAGCDGKIGSNKKFDKCGICGGDNKGCKKVSGLFTKPEHGYNFVVMLPVGAANIDIRQRGYKGMMSDDNYLAVKNSQGHYLLNGNYIVSAGERDIIVKSSLLRYSGTAGLSETLQAVKPLGETLTVEVLCAGQMTPPRIRYSFYLARQIKEDKAPKKEGRLNSASNSVLAEDGVKEKGDDILKKSYSKVDPVLGKWISSSWDQCSVTCGSGIQRRMVQCLTPDGKPGMDCDPLQRLPATRVCGDPCPEWSLGQWSPCSRTCGKGFKRRPLQCKTQTGHLLPRDHCKGLRKPQELDFCNLSPC</sequence>
<keyword evidence="11" id="KW-0482">Metalloprotease</keyword>
<dbReference type="Proteomes" id="UP000261660">
    <property type="component" value="Unplaced"/>
</dbReference>
<feature type="binding site" evidence="16">
    <location>
        <position position="304"/>
    </location>
    <ligand>
        <name>Ca(2+)</name>
        <dbReference type="ChEBI" id="CHEBI:29108"/>
        <label>1</label>
    </ligand>
</feature>
<dbReference type="Pfam" id="PF01562">
    <property type="entry name" value="Pep_M12B_propep"/>
    <property type="match status" value="1"/>
</dbReference>
<dbReference type="GO" id="GO:0004222">
    <property type="term" value="F:metalloendopeptidase activity"/>
    <property type="evidence" value="ECO:0007669"/>
    <property type="project" value="InterPro"/>
</dbReference>
<dbReference type="InterPro" id="IPR001590">
    <property type="entry name" value="Peptidase_M12B"/>
</dbReference>